<feature type="compositionally biased region" description="Basic and acidic residues" evidence="9">
    <location>
        <begin position="169"/>
        <end position="189"/>
    </location>
</feature>
<keyword evidence="6" id="KW-0508">mRNA splicing</keyword>
<keyword evidence="3" id="KW-0507">mRNA processing</keyword>
<comment type="subcellular location">
    <subcellularLocation>
        <location evidence="1">Nucleus</location>
    </subcellularLocation>
</comment>
<dbReference type="PANTHER" id="PTHR12707">
    <property type="entry name" value="PINN"/>
    <property type="match status" value="1"/>
</dbReference>
<dbReference type="EMBL" id="JAEFCI010003410">
    <property type="protein sequence ID" value="KAG5461595.1"/>
    <property type="molecule type" value="Genomic_DNA"/>
</dbReference>
<protein>
    <submittedName>
        <fullName evidence="11">Pinin/SDK/memA/ protein conserved region-domain-containing protein</fullName>
    </submittedName>
</protein>
<name>A0A8H7ZY95_9FUNG</name>
<accession>A0A8H7ZY95</accession>
<keyword evidence="7" id="KW-0539">Nucleus</keyword>
<keyword evidence="5" id="KW-0804">Transcription</keyword>
<evidence type="ECO:0000256" key="8">
    <source>
        <dbReference type="SAM" id="Coils"/>
    </source>
</evidence>
<feature type="compositionally biased region" description="Basic and acidic residues" evidence="9">
    <location>
        <begin position="205"/>
        <end position="215"/>
    </location>
</feature>
<dbReference type="InterPro" id="IPR039853">
    <property type="entry name" value="Pinin"/>
</dbReference>
<dbReference type="AlphaFoldDB" id="A0A8H7ZY95"/>
<evidence type="ECO:0000256" key="2">
    <source>
        <dbReference type="ARBA" id="ARBA00010386"/>
    </source>
</evidence>
<feature type="region of interest" description="Disordered" evidence="9">
    <location>
        <begin position="169"/>
        <end position="268"/>
    </location>
</feature>
<evidence type="ECO:0000313" key="11">
    <source>
        <dbReference type="EMBL" id="KAG5461595.1"/>
    </source>
</evidence>
<dbReference type="GO" id="GO:0008380">
    <property type="term" value="P:RNA splicing"/>
    <property type="evidence" value="ECO:0007669"/>
    <property type="project" value="UniProtKB-KW"/>
</dbReference>
<keyword evidence="12" id="KW-1185">Reference proteome</keyword>
<dbReference type="OrthoDB" id="330772at2759"/>
<comment type="caution">
    <text evidence="11">The sequence shown here is derived from an EMBL/GenBank/DDBJ whole genome shotgun (WGS) entry which is preliminary data.</text>
</comment>
<evidence type="ECO:0000256" key="9">
    <source>
        <dbReference type="SAM" id="MobiDB-lite"/>
    </source>
</evidence>
<keyword evidence="4" id="KW-0805">Transcription regulation</keyword>
<dbReference type="GO" id="GO:0006397">
    <property type="term" value="P:mRNA processing"/>
    <property type="evidence" value="ECO:0007669"/>
    <property type="project" value="UniProtKB-KW"/>
</dbReference>
<evidence type="ECO:0000259" key="10">
    <source>
        <dbReference type="Pfam" id="PF04696"/>
    </source>
</evidence>
<dbReference type="PANTHER" id="PTHR12707:SF0">
    <property type="entry name" value="PININ"/>
    <property type="match status" value="1"/>
</dbReference>
<reference evidence="11 12" key="1">
    <citation type="journal article" name="Sci. Rep.">
        <title>Genome-scale phylogenetic analyses confirm Olpidium as the closest living zoosporic fungus to the non-flagellated, terrestrial fungi.</title>
        <authorList>
            <person name="Chang Y."/>
            <person name="Rochon D."/>
            <person name="Sekimoto S."/>
            <person name="Wang Y."/>
            <person name="Chovatia M."/>
            <person name="Sandor L."/>
            <person name="Salamov A."/>
            <person name="Grigoriev I.V."/>
            <person name="Stajich J.E."/>
            <person name="Spatafora J.W."/>
        </authorList>
    </citation>
    <scope>NUCLEOTIDE SEQUENCE [LARGE SCALE GENOMIC DNA]</scope>
    <source>
        <strain evidence="11">S191</strain>
    </source>
</reference>
<feature type="compositionally biased region" description="Acidic residues" evidence="9">
    <location>
        <begin position="241"/>
        <end position="258"/>
    </location>
</feature>
<feature type="domain" description="Pinin/SDK/MemA protein" evidence="10">
    <location>
        <begin position="33"/>
        <end position="155"/>
    </location>
</feature>
<evidence type="ECO:0000256" key="4">
    <source>
        <dbReference type="ARBA" id="ARBA00023015"/>
    </source>
</evidence>
<dbReference type="Pfam" id="PF04696">
    <property type="entry name" value="Pinin_SDK_memA"/>
    <property type="match status" value="1"/>
</dbReference>
<evidence type="ECO:0000256" key="3">
    <source>
        <dbReference type="ARBA" id="ARBA00022664"/>
    </source>
</evidence>
<evidence type="ECO:0000256" key="6">
    <source>
        <dbReference type="ARBA" id="ARBA00023187"/>
    </source>
</evidence>
<evidence type="ECO:0000256" key="1">
    <source>
        <dbReference type="ARBA" id="ARBA00004123"/>
    </source>
</evidence>
<organism evidence="11 12">
    <name type="scientific">Olpidium bornovanus</name>
    <dbReference type="NCBI Taxonomy" id="278681"/>
    <lineage>
        <taxon>Eukaryota</taxon>
        <taxon>Fungi</taxon>
        <taxon>Fungi incertae sedis</taxon>
        <taxon>Olpidiomycota</taxon>
        <taxon>Olpidiomycotina</taxon>
        <taxon>Olpidiomycetes</taxon>
        <taxon>Olpidiales</taxon>
        <taxon>Olpidiaceae</taxon>
        <taxon>Olpidium</taxon>
    </lineage>
</organism>
<evidence type="ECO:0000313" key="12">
    <source>
        <dbReference type="Proteomes" id="UP000673691"/>
    </source>
</evidence>
<keyword evidence="8" id="KW-0175">Coiled coil</keyword>
<sequence>MFGIPAVDAHLGFALVPNEPKRPRLALDDNPEFKKRGQRLFGLILGTLHRTEADNAKKSKMSEKRAETERRLQERLAREKEEIAQKIKEEKEARIARIEKEREEMRIRSAADAREAKRSQLRDASNFLITRTSPPLYYLPSRHVESTQAMLAERKRELVVEFARIAAEEEKEKEEFLREQEAAREKNEKAQSPPAGGDDEQQDNGEVKVQERAGGEVEDDEEVKAEMREGRALGDAGGDGDGGDEDEEDEKDEDDAEVDAASPKRRQS</sequence>
<dbReference type="GO" id="GO:0071013">
    <property type="term" value="C:catalytic step 2 spliceosome"/>
    <property type="evidence" value="ECO:0007669"/>
    <property type="project" value="TreeGrafter"/>
</dbReference>
<evidence type="ECO:0000256" key="7">
    <source>
        <dbReference type="ARBA" id="ARBA00023242"/>
    </source>
</evidence>
<dbReference type="Proteomes" id="UP000673691">
    <property type="component" value="Unassembled WGS sequence"/>
</dbReference>
<comment type="similarity">
    <text evidence="2">Belongs to the pinin family.</text>
</comment>
<dbReference type="InterPro" id="IPR006786">
    <property type="entry name" value="Pinin_SDK_MemA"/>
</dbReference>
<feature type="coiled-coil region" evidence="8">
    <location>
        <begin position="69"/>
        <end position="108"/>
    </location>
</feature>
<evidence type="ECO:0000256" key="5">
    <source>
        <dbReference type="ARBA" id="ARBA00023163"/>
    </source>
</evidence>
<gene>
    <name evidence="11" type="ORF">BJ554DRAFT_6188</name>
</gene>
<proteinExistence type="inferred from homology"/>